<evidence type="ECO:0000256" key="5">
    <source>
        <dbReference type="ARBA" id="ARBA00023136"/>
    </source>
</evidence>
<dbReference type="SUPFAM" id="SSF103473">
    <property type="entry name" value="MFS general substrate transporter"/>
    <property type="match status" value="1"/>
</dbReference>
<name>A0A6S7AJ78_9BURK</name>
<keyword evidence="5 6" id="KW-0472">Membrane</keyword>
<dbReference type="InterPro" id="IPR011701">
    <property type="entry name" value="MFS"/>
</dbReference>
<keyword evidence="3 6" id="KW-0812">Transmembrane</keyword>
<feature type="transmembrane region" description="Helical" evidence="6">
    <location>
        <begin position="214"/>
        <end position="231"/>
    </location>
</feature>
<feature type="transmembrane region" description="Helical" evidence="6">
    <location>
        <begin position="90"/>
        <end position="109"/>
    </location>
</feature>
<feature type="transmembrane region" description="Helical" evidence="6">
    <location>
        <begin position="178"/>
        <end position="202"/>
    </location>
</feature>
<feature type="transmembrane region" description="Helical" evidence="6">
    <location>
        <begin position="148"/>
        <end position="172"/>
    </location>
</feature>
<accession>A0A6S7AJ78</accession>
<protein>
    <submittedName>
        <fullName evidence="8">Putative multidrug resistance protein EmrY</fullName>
    </submittedName>
</protein>
<proteinExistence type="predicted"/>
<dbReference type="InterPro" id="IPR036259">
    <property type="entry name" value="MFS_trans_sf"/>
</dbReference>
<dbReference type="PANTHER" id="PTHR42718:SF9">
    <property type="entry name" value="MAJOR FACILITATOR SUPERFAMILY MULTIDRUG TRANSPORTER MFSC"/>
    <property type="match status" value="1"/>
</dbReference>
<feature type="transmembrane region" description="Helical" evidence="6">
    <location>
        <begin position="493"/>
        <end position="516"/>
    </location>
</feature>
<keyword evidence="2" id="KW-0813">Transport</keyword>
<feature type="transmembrane region" description="Helical" evidence="6">
    <location>
        <begin position="243"/>
        <end position="264"/>
    </location>
</feature>
<evidence type="ECO:0000313" key="8">
    <source>
        <dbReference type="EMBL" id="CAB3732956.1"/>
    </source>
</evidence>
<evidence type="ECO:0000256" key="3">
    <source>
        <dbReference type="ARBA" id="ARBA00022692"/>
    </source>
</evidence>
<organism evidence="8 9">
    <name type="scientific">Achromobacter deleyi</name>
    <dbReference type="NCBI Taxonomy" id="1353891"/>
    <lineage>
        <taxon>Bacteria</taxon>
        <taxon>Pseudomonadati</taxon>
        <taxon>Pseudomonadota</taxon>
        <taxon>Betaproteobacteria</taxon>
        <taxon>Burkholderiales</taxon>
        <taxon>Alcaligenaceae</taxon>
        <taxon>Achromobacter</taxon>
    </lineage>
</organism>
<dbReference type="RefSeq" id="WP_175195024.1">
    <property type="nucleotide sequence ID" value="NZ_CADIJO010000023.1"/>
</dbReference>
<dbReference type="PROSITE" id="PS50850">
    <property type="entry name" value="MFS"/>
    <property type="match status" value="1"/>
</dbReference>
<keyword evidence="4 6" id="KW-1133">Transmembrane helix</keyword>
<dbReference type="Proteomes" id="UP000494111">
    <property type="component" value="Unassembled WGS sequence"/>
</dbReference>
<dbReference type="Pfam" id="PF07690">
    <property type="entry name" value="MFS_1"/>
    <property type="match status" value="1"/>
</dbReference>
<evidence type="ECO:0000256" key="6">
    <source>
        <dbReference type="SAM" id="Phobius"/>
    </source>
</evidence>
<dbReference type="PANTHER" id="PTHR42718">
    <property type="entry name" value="MAJOR FACILITATOR SUPERFAMILY MULTIDRUG TRANSPORTER MFSC"/>
    <property type="match status" value="1"/>
</dbReference>
<feature type="domain" description="Major facilitator superfamily (MFS) profile" evidence="7">
    <location>
        <begin position="24"/>
        <end position="521"/>
    </location>
</feature>
<comment type="subcellular location">
    <subcellularLocation>
        <location evidence="1">Membrane</location>
        <topology evidence="1">Multi-pass membrane protein</topology>
    </subcellularLocation>
</comment>
<dbReference type="GO" id="GO:0022857">
    <property type="term" value="F:transmembrane transporter activity"/>
    <property type="evidence" value="ECO:0007669"/>
    <property type="project" value="InterPro"/>
</dbReference>
<feature type="transmembrane region" description="Helical" evidence="6">
    <location>
        <begin position="115"/>
        <end position="136"/>
    </location>
</feature>
<feature type="transmembrane region" description="Helical" evidence="6">
    <location>
        <begin position="285"/>
        <end position="305"/>
    </location>
</feature>
<dbReference type="GO" id="GO:0016020">
    <property type="term" value="C:membrane"/>
    <property type="evidence" value="ECO:0007669"/>
    <property type="project" value="UniProtKB-SubCell"/>
</dbReference>
<evidence type="ECO:0000313" key="9">
    <source>
        <dbReference type="Proteomes" id="UP000494111"/>
    </source>
</evidence>
<dbReference type="InterPro" id="IPR020846">
    <property type="entry name" value="MFS_dom"/>
</dbReference>
<evidence type="ECO:0000256" key="4">
    <source>
        <dbReference type="ARBA" id="ARBA00022989"/>
    </source>
</evidence>
<sequence length="521" mass="55799">MTAAAPTPALPDAPAASGLRTLLFPLAIALAVGLDYFDNSAFSFFISDIAGGIGAPPDELIWSSSAYAVAGVLGILQHQWWVERLGHRHYIGACLLLFAAAGVLAALSQSSAELAVARALQGYLMGPMMGATRILIQQSFAPRERGRATRLFLCSILLCSALAPLAGGYLVADFGWRAVFVCTIPVALITGGLVMLAVPATGRLPPEQRGEPHLWPYVIAALALGALQIVAQQLRTSPFSESPGLEGLALAGVLLLGAFLWHQWHHPRPLLHLHGLKEATFRTGLMLYALYYFISNAFSYLVSRFLQAGLGYPVENAGHLVGVTSLVALAGALLYFRFAGRLTRKKGLITTGFVLAALIGAWLAHLPPDVSQSWLLLPLTLRGLLLLFIALPVANLAFQPFAMELYPHSYRVKNIVKQMAYSFSTATIIVLEQHRLALHQTQLAANASLSNPVFASALDQLTQRFAQAGAALAAAHGLALAEIQRVITQQANFMSVLDGFVFLGGVSAVAAGYALWQRQIH</sequence>
<evidence type="ECO:0000256" key="1">
    <source>
        <dbReference type="ARBA" id="ARBA00004141"/>
    </source>
</evidence>
<feature type="transmembrane region" description="Helical" evidence="6">
    <location>
        <begin position="379"/>
        <end position="398"/>
    </location>
</feature>
<gene>
    <name evidence="8" type="primary">emrY</name>
    <name evidence="8" type="ORF">LMG3458_05014</name>
</gene>
<dbReference type="EMBL" id="CADIJO010000023">
    <property type="protein sequence ID" value="CAB3732956.1"/>
    <property type="molecule type" value="Genomic_DNA"/>
</dbReference>
<reference evidence="8 9" key="1">
    <citation type="submission" date="2020-04" db="EMBL/GenBank/DDBJ databases">
        <authorList>
            <person name="De Canck E."/>
        </authorList>
    </citation>
    <scope>NUCLEOTIDE SEQUENCE [LARGE SCALE GENOMIC DNA]</scope>
    <source>
        <strain evidence="8 9">LMG 3458</strain>
    </source>
</reference>
<feature type="transmembrane region" description="Helical" evidence="6">
    <location>
        <begin position="348"/>
        <end position="367"/>
    </location>
</feature>
<evidence type="ECO:0000256" key="2">
    <source>
        <dbReference type="ARBA" id="ARBA00022448"/>
    </source>
</evidence>
<evidence type="ECO:0000259" key="7">
    <source>
        <dbReference type="PROSITE" id="PS50850"/>
    </source>
</evidence>
<dbReference type="Gene3D" id="1.20.1250.20">
    <property type="entry name" value="MFS general substrate transporter like domains"/>
    <property type="match status" value="1"/>
</dbReference>
<dbReference type="AlphaFoldDB" id="A0A6S7AJ78"/>
<feature type="transmembrane region" description="Helical" evidence="6">
    <location>
        <begin position="317"/>
        <end position="336"/>
    </location>
</feature>